<dbReference type="Pfam" id="PF13739">
    <property type="entry name" value="PdaC"/>
    <property type="match status" value="1"/>
</dbReference>
<protein>
    <submittedName>
        <fullName evidence="3">DUF3298 domain-containing protein</fullName>
    </submittedName>
</protein>
<proteinExistence type="predicted"/>
<dbReference type="PROSITE" id="PS51257">
    <property type="entry name" value="PROKAR_LIPOPROTEIN"/>
    <property type="match status" value="1"/>
</dbReference>
<dbReference type="RefSeq" id="WP_115403739.1">
    <property type="nucleotide sequence ID" value="NZ_QPKV01000006.1"/>
</dbReference>
<dbReference type="Proteomes" id="UP000253961">
    <property type="component" value="Unassembled WGS sequence"/>
</dbReference>
<accession>A0A369PTU0</accession>
<evidence type="ECO:0000313" key="4">
    <source>
        <dbReference type="Proteomes" id="UP000253961"/>
    </source>
</evidence>
<reference evidence="3 4" key="1">
    <citation type="submission" date="2018-07" db="EMBL/GenBank/DDBJ databases">
        <title>Pedobacter sp. nov., isolated from soil.</title>
        <authorList>
            <person name="Zhou L.Y."/>
            <person name="Du Z.J."/>
        </authorList>
    </citation>
    <scope>NUCLEOTIDE SEQUENCE [LARGE SCALE GENOMIC DNA]</scope>
    <source>
        <strain evidence="3 4">JDX94</strain>
    </source>
</reference>
<feature type="domain" description="Deacetylase PdaC" evidence="2">
    <location>
        <begin position="163"/>
        <end position="273"/>
    </location>
</feature>
<dbReference type="Gene3D" id="3.30.565.40">
    <property type="entry name" value="Fervidobacterium nodosum Rt17-B1 like"/>
    <property type="match status" value="1"/>
</dbReference>
<dbReference type="Gene3D" id="3.90.640.20">
    <property type="entry name" value="Heat-shock cognate protein, ATPase"/>
    <property type="match status" value="1"/>
</dbReference>
<dbReference type="Pfam" id="PF11738">
    <property type="entry name" value="DUF3298"/>
    <property type="match status" value="1"/>
</dbReference>
<evidence type="ECO:0000259" key="2">
    <source>
        <dbReference type="Pfam" id="PF13739"/>
    </source>
</evidence>
<keyword evidence="4" id="KW-1185">Reference proteome</keyword>
<feature type="domain" description="DUF3298" evidence="1">
    <location>
        <begin position="298"/>
        <end position="366"/>
    </location>
</feature>
<comment type="caution">
    <text evidence="3">The sequence shown here is derived from an EMBL/GenBank/DDBJ whole genome shotgun (WGS) entry which is preliminary data.</text>
</comment>
<dbReference type="InterPro" id="IPR037126">
    <property type="entry name" value="PdaC/RsiV-like_sf"/>
</dbReference>
<dbReference type="InterPro" id="IPR021729">
    <property type="entry name" value="DUF3298"/>
</dbReference>
<name>A0A369PTU0_9SPHI</name>
<gene>
    <name evidence="3" type="ORF">DU508_15645</name>
</gene>
<evidence type="ECO:0000259" key="1">
    <source>
        <dbReference type="Pfam" id="PF11738"/>
    </source>
</evidence>
<organism evidence="3 4">
    <name type="scientific">Pedobacter chinensis</name>
    <dbReference type="NCBI Taxonomy" id="2282421"/>
    <lineage>
        <taxon>Bacteria</taxon>
        <taxon>Pseudomonadati</taxon>
        <taxon>Bacteroidota</taxon>
        <taxon>Sphingobacteriia</taxon>
        <taxon>Sphingobacteriales</taxon>
        <taxon>Sphingobacteriaceae</taxon>
        <taxon>Pedobacter</taxon>
    </lineage>
</organism>
<dbReference type="AlphaFoldDB" id="A0A369PTU0"/>
<sequence>MKNLVFLLFGLVILFACNNPKNSANDDTGSNLRTELPENFYKRLEGTIAGKRVVMNLQKVNGDYDGNYFYEGSWLNLSTDTIIGKDSVVLSENSFYDYYFDKDAKQAHLHLKWTGNGFNGSWENGDKTKNFPVRLVEKYPAGSYEFSAGLYEDSTKAFADRTKSPVASISFEYLQARASDESGNWLNNQLKRISGITPGNVDREIGFKKIAEAYFSDYKKEIAEQQKSGPDRGFEEWMNYTNNSQQSISYNGNGFVVIDFLADAYTGGAHGNYSSTMFCLDVQHKKQMILSDVVKIDSNTLQKLLEKNLRKQYNIKPQDEINSVLFDNFLKPNKNFYFNDNGLAFMYNPYEVASYAQGQIVVFIPFNELKAYLVPAFAERIGVK</sequence>
<dbReference type="OrthoDB" id="594879at2"/>
<dbReference type="InterPro" id="IPR025303">
    <property type="entry name" value="PdaC"/>
</dbReference>
<evidence type="ECO:0000313" key="3">
    <source>
        <dbReference type="EMBL" id="RDC55702.1"/>
    </source>
</evidence>
<dbReference type="EMBL" id="QPKV01000006">
    <property type="protein sequence ID" value="RDC55702.1"/>
    <property type="molecule type" value="Genomic_DNA"/>
</dbReference>